<keyword evidence="5" id="KW-0378">Hydrolase</keyword>
<name>A0A975B5N2_9BACT</name>
<accession>A0A975B5N2</accession>
<evidence type="ECO:0000256" key="4">
    <source>
        <dbReference type="ARBA" id="ARBA00022741"/>
    </source>
</evidence>
<proteinExistence type="inferred from homology"/>
<dbReference type="InterPro" id="IPR051813">
    <property type="entry name" value="HepT_RNase_toxin"/>
</dbReference>
<dbReference type="GO" id="GO:0004540">
    <property type="term" value="F:RNA nuclease activity"/>
    <property type="evidence" value="ECO:0007669"/>
    <property type="project" value="InterPro"/>
</dbReference>
<protein>
    <submittedName>
        <fullName evidence="7">DUF86</fullName>
    </submittedName>
</protein>
<evidence type="ECO:0000313" key="7">
    <source>
        <dbReference type="EMBL" id="QTA79233.1"/>
    </source>
</evidence>
<organism evidence="7 8">
    <name type="scientific">Desulfonema limicola</name>
    <dbReference type="NCBI Taxonomy" id="45656"/>
    <lineage>
        <taxon>Bacteria</taxon>
        <taxon>Pseudomonadati</taxon>
        <taxon>Thermodesulfobacteriota</taxon>
        <taxon>Desulfobacteria</taxon>
        <taxon>Desulfobacterales</taxon>
        <taxon>Desulfococcaceae</taxon>
        <taxon>Desulfonema</taxon>
    </lineage>
</organism>
<keyword evidence="3" id="KW-0540">Nuclease</keyword>
<keyword evidence="4" id="KW-0547">Nucleotide-binding</keyword>
<dbReference type="PANTHER" id="PTHR34139">
    <property type="entry name" value="UPF0331 PROTEIN MJ0127"/>
    <property type="match status" value="1"/>
</dbReference>
<dbReference type="Gene3D" id="1.20.120.580">
    <property type="entry name" value="bsu32300-like"/>
    <property type="match status" value="1"/>
</dbReference>
<keyword evidence="2" id="KW-1277">Toxin-antitoxin system</keyword>
<evidence type="ECO:0000256" key="6">
    <source>
        <dbReference type="ARBA" id="ARBA00024207"/>
    </source>
</evidence>
<dbReference type="Pfam" id="PF01934">
    <property type="entry name" value="HepT-like"/>
    <property type="match status" value="1"/>
</dbReference>
<reference evidence="7" key="1">
    <citation type="journal article" date="2021" name="Microb. Physiol.">
        <title>Proteogenomic Insights into the Physiology of Marine, Sulfate-Reducing, Filamentous Desulfonema limicola and Desulfonema magnum.</title>
        <authorList>
            <person name="Schnaars V."/>
            <person name="Wohlbrand L."/>
            <person name="Scheve S."/>
            <person name="Hinrichs C."/>
            <person name="Reinhardt R."/>
            <person name="Rabus R."/>
        </authorList>
    </citation>
    <scope>NUCLEOTIDE SEQUENCE</scope>
    <source>
        <strain evidence="7">5ac10</strain>
    </source>
</reference>
<evidence type="ECO:0000256" key="1">
    <source>
        <dbReference type="ARBA" id="ARBA00022553"/>
    </source>
</evidence>
<evidence type="ECO:0000256" key="5">
    <source>
        <dbReference type="ARBA" id="ARBA00022801"/>
    </source>
</evidence>
<dbReference type="AlphaFoldDB" id="A0A975B5N2"/>
<dbReference type="PANTHER" id="PTHR34139:SF1">
    <property type="entry name" value="RNASE MJ1380-RELATED"/>
    <property type="match status" value="1"/>
</dbReference>
<dbReference type="InterPro" id="IPR008201">
    <property type="entry name" value="HepT-like"/>
</dbReference>
<dbReference type="InterPro" id="IPR037038">
    <property type="entry name" value="HepT-like_sf"/>
</dbReference>
<dbReference type="RefSeq" id="WP_207691003.1">
    <property type="nucleotide sequence ID" value="NZ_CP061799.1"/>
</dbReference>
<comment type="similarity">
    <text evidence="6">Belongs to the HepT RNase toxin family.</text>
</comment>
<keyword evidence="1" id="KW-0597">Phosphoprotein</keyword>
<evidence type="ECO:0000256" key="2">
    <source>
        <dbReference type="ARBA" id="ARBA00022649"/>
    </source>
</evidence>
<dbReference type="GO" id="GO:0016787">
    <property type="term" value="F:hydrolase activity"/>
    <property type="evidence" value="ECO:0007669"/>
    <property type="project" value="UniProtKB-KW"/>
</dbReference>
<dbReference type="KEGG" id="dli:dnl_14890"/>
<keyword evidence="8" id="KW-1185">Reference proteome</keyword>
<dbReference type="GO" id="GO:0110001">
    <property type="term" value="C:toxin-antitoxin complex"/>
    <property type="evidence" value="ECO:0007669"/>
    <property type="project" value="InterPro"/>
</dbReference>
<evidence type="ECO:0000256" key="3">
    <source>
        <dbReference type="ARBA" id="ARBA00022722"/>
    </source>
</evidence>
<dbReference type="GO" id="GO:0000166">
    <property type="term" value="F:nucleotide binding"/>
    <property type="evidence" value="ECO:0007669"/>
    <property type="project" value="UniProtKB-KW"/>
</dbReference>
<evidence type="ECO:0000313" key="8">
    <source>
        <dbReference type="Proteomes" id="UP000663720"/>
    </source>
</evidence>
<dbReference type="Proteomes" id="UP000663720">
    <property type="component" value="Chromosome"/>
</dbReference>
<dbReference type="EMBL" id="CP061799">
    <property type="protein sequence ID" value="QTA79233.1"/>
    <property type="molecule type" value="Genomic_DNA"/>
</dbReference>
<gene>
    <name evidence="7" type="ORF">dnl_14890</name>
</gene>
<sequence length="123" mass="14624">MSEYRDDHLYINDICESVRAIESYIEDMGYEDFISDRKTYSATIRELEIIGEAVRNLSDELKNQYPDVVWQQIKSFRNKIVHEYFGIDYTIVWDVIKNELPILKSQILTIINVLSKYPLQKKP</sequence>